<evidence type="ECO:0000313" key="2">
    <source>
        <dbReference type="EMBL" id="GCA65294.1"/>
    </source>
</evidence>
<feature type="non-terminal residue" evidence="2">
    <location>
        <position position="1"/>
    </location>
</feature>
<dbReference type="AlphaFoldDB" id="A0A391NVY1"/>
<accession>A0A391NVY1</accession>
<dbReference type="Proteomes" id="UP000265618">
    <property type="component" value="Unassembled WGS sequence"/>
</dbReference>
<proteinExistence type="predicted"/>
<comment type="caution">
    <text evidence="2">The sequence shown here is derived from an EMBL/GenBank/DDBJ whole genome shotgun (WGS) entry which is preliminary data.</text>
</comment>
<reference evidence="2 3" key="1">
    <citation type="journal article" date="2018" name="PLoS ONE">
        <title>The draft genome of Kipferlia bialata reveals reductive genome evolution in fornicate parasites.</title>
        <authorList>
            <person name="Tanifuji G."/>
            <person name="Takabayashi S."/>
            <person name="Kume K."/>
            <person name="Takagi M."/>
            <person name="Nakayama T."/>
            <person name="Kamikawa R."/>
            <person name="Inagaki Y."/>
            <person name="Hashimoto T."/>
        </authorList>
    </citation>
    <scope>NUCLEOTIDE SEQUENCE [LARGE SCALE GENOMIC DNA]</scope>
    <source>
        <strain evidence="2">NY0173</strain>
    </source>
</reference>
<evidence type="ECO:0000313" key="3">
    <source>
        <dbReference type="Proteomes" id="UP000265618"/>
    </source>
</evidence>
<name>A0A391NVY1_9EUKA</name>
<sequence length="30" mass="3016">VMMSIKGDGYASIADPVSTMGGEESDSALP</sequence>
<keyword evidence="3" id="KW-1185">Reference proteome</keyword>
<dbReference type="EMBL" id="BDIP01010594">
    <property type="protein sequence ID" value="GCA65294.1"/>
    <property type="molecule type" value="Genomic_DNA"/>
</dbReference>
<gene>
    <name evidence="2" type="ORF">KIPB_016787</name>
</gene>
<organism evidence="2 3">
    <name type="scientific">Kipferlia bialata</name>
    <dbReference type="NCBI Taxonomy" id="797122"/>
    <lineage>
        <taxon>Eukaryota</taxon>
        <taxon>Metamonada</taxon>
        <taxon>Carpediemonas-like organisms</taxon>
        <taxon>Kipferlia</taxon>
    </lineage>
</organism>
<protein>
    <submittedName>
        <fullName evidence="2">Uncharacterized protein</fullName>
    </submittedName>
</protein>
<feature type="region of interest" description="Disordered" evidence="1">
    <location>
        <begin position="1"/>
        <end position="30"/>
    </location>
</feature>
<evidence type="ECO:0000256" key="1">
    <source>
        <dbReference type="SAM" id="MobiDB-lite"/>
    </source>
</evidence>